<gene>
    <name evidence="2" type="ORF">HB776_12415</name>
</gene>
<reference evidence="3" key="1">
    <citation type="journal article" date="2020" name="Mol. Plant Microbe">
        <title>Rhizobial microsymbionts of the narrowly endemic Oxytropis species growing in Kamchatka are characterized by significant genetic diversity and possess a set of genes that are associated with T3SS and T6SS secretion systems and can affect the development of symbiosis.</title>
        <authorList>
            <person name="Safronova V."/>
            <person name="Guro P."/>
            <person name="Sazanova A."/>
            <person name="Kuznetsova I."/>
            <person name="Belimov A."/>
            <person name="Yakubov V."/>
            <person name="Chirak E."/>
            <person name="Afonin A."/>
            <person name="Gogolev Y."/>
            <person name="Andronov E."/>
            <person name="Tikhonovich I."/>
        </authorList>
    </citation>
    <scope>NUCLEOTIDE SEQUENCE [LARGE SCALE GENOMIC DNA]</scope>
    <source>
        <strain evidence="3">581</strain>
    </source>
</reference>
<dbReference type="EMBL" id="CP050292">
    <property type="protein sequence ID" value="QND71943.1"/>
    <property type="molecule type" value="Genomic_DNA"/>
</dbReference>
<proteinExistence type="predicted"/>
<evidence type="ECO:0000313" key="2">
    <source>
        <dbReference type="EMBL" id="QND71943.1"/>
    </source>
</evidence>
<dbReference type="Proteomes" id="UP000515291">
    <property type="component" value="Chromosome"/>
</dbReference>
<accession>A0A7G6TYW1</accession>
<name>A0A7G6TYW1_9BRAD</name>
<dbReference type="KEGG" id="trb:HB776_12415"/>
<dbReference type="AlphaFoldDB" id="A0A7G6TYW1"/>
<dbReference type="RefSeq" id="WP_184518056.1">
    <property type="nucleotide sequence ID" value="NZ_CP050292.1"/>
</dbReference>
<sequence length="263" mass="28815">MTVVFRVCIPKDFDVFFFLTKVHFRGCPMSPDSSIIDLLADKNPATARNLMLAWTERRNAAWANAARDAEARAASARHLPHIRGQLRHHLGETALVESARDANVGAIPFQTQPAGGTFTVARVGRFALVSVTAQHKKLMPRKSVTRKLLSQPNEAIDPQNDMFDSLLGKPPVVTELAYFGCLVTIPNKRDPSVPAELGFAVPSVGLHDWISWIPFSRLVVLLQEKVDAAGAPPTTDSAVPDNAFPRFRMPKKDSDVGDDGKKA</sequence>
<feature type="compositionally biased region" description="Basic and acidic residues" evidence="1">
    <location>
        <begin position="250"/>
        <end position="263"/>
    </location>
</feature>
<evidence type="ECO:0000256" key="1">
    <source>
        <dbReference type="SAM" id="MobiDB-lite"/>
    </source>
</evidence>
<evidence type="ECO:0000313" key="3">
    <source>
        <dbReference type="Proteomes" id="UP000515291"/>
    </source>
</evidence>
<protein>
    <submittedName>
        <fullName evidence="2">Uncharacterized protein</fullName>
    </submittedName>
</protein>
<feature type="region of interest" description="Disordered" evidence="1">
    <location>
        <begin position="230"/>
        <end position="263"/>
    </location>
</feature>
<organism evidence="2 3">
    <name type="scientific">Tardiphaga robiniae</name>
    <dbReference type="NCBI Taxonomy" id="943830"/>
    <lineage>
        <taxon>Bacteria</taxon>
        <taxon>Pseudomonadati</taxon>
        <taxon>Pseudomonadota</taxon>
        <taxon>Alphaproteobacteria</taxon>
        <taxon>Hyphomicrobiales</taxon>
        <taxon>Nitrobacteraceae</taxon>
        <taxon>Tardiphaga</taxon>
    </lineage>
</organism>